<gene>
    <name evidence="2" type="ORF">PHILAsVB114_02020</name>
</gene>
<accession>A0A249LES6</accession>
<evidence type="ECO:0000256" key="1">
    <source>
        <dbReference type="SAM" id="Phobius"/>
    </source>
</evidence>
<feature type="transmembrane region" description="Helical" evidence="1">
    <location>
        <begin position="73"/>
        <end position="92"/>
    </location>
</feature>
<feature type="transmembrane region" description="Helical" evidence="1">
    <location>
        <begin position="48"/>
        <end position="66"/>
    </location>
</feature>
<dbReference type="AlphaFoldDB" id="A0A249LES6"/>
<reference evidence="2 3" key="1">
    <citation type="submission" date="2016-07" db="EMBL/GenBank/DDBJ databases">
        <title>High microdiversification within the ubiquitous acI lineage of Actinobacteria.</title>
        <authorList>
            <person name="Neuenschwander S.M."/>
            <person name="Salcher M."/>
            <person name="Ghai R."/>
            <person name="Pernthaler J."/>
        </authorList>
    </citation>
    <scope>NUCLEOTIDE SEQUENCE [LARGE SCALE GENOMIC DNA]</scope>
    <source>
        <strain evidence="2">MMS-VB-114</strain>
    </source>
</reference>
<keyword evidence="1" id="KW-0812">Transmembrane</keyword>
<organism evidence="2 3">
    <name type="scientific">Candidatus Planktophila limnetica</name>
    <dbReference type="NCBI Taxonomy" id="573600"/>
    <lineage>
        <taxon>Bacteria</taxon>
        <taxon>Bacillati</taxon>
        <taxon>Actinomycetota</taxon>
        <taxon>Actinomycetes</taxon>
        <taxon>Candidatus Nanopelagicales</taxon>
        <taxon>Candidatus Nanopelagicaceae</taxon>
        <taxon>Candidatus Planktophila</taxon>
    </lineage>
</organism>
<keyword evidence="1" id="KW-1133">Transmembrane helix</keyword>
<feature type="transmembrane region" description="Helical" evidence="1">
    <location>
        <begin position="98"/>
        <end position="120"/>
    </location>
</feature>
<evidence type="ECO:0000313" key="3">
    <source>
        <dbReference type="Proteomes" id="UP000217221"/>
    </source>
</evidence>
<keyword evidence="3" id="KW-1185">Reference proteome</keyword>
<protein>
    <submittedName>
        <fullName evidence="2">Uncharacterized protein</fullName>
    </submittedName>
</protein>
<feature type="transmembrane region" description="Helical" evidence="1">
    <location>
        <begin position="216"/>
        <end position="235"/>
    </location>
</feature>
<dbReference type="Proteomes" id="UP000217221">
    <property type="component" value="Chromosome"/>
</dbReference>
<keyword evidence="1" id="KW-0472">Membrane</keyword>
<dbReference type="EMBL" id="CP016782">
    <property type="protein sequence ID" value="ASY27449.1"/>
    <property type="molecule type" value="Genomic_DNA"/>
</dbReference>
<feature type="transmembrane region" description="Helical" evidence="1">
    <location>
        <begin position="189"/>
        <end position="209"/>
    </location>
</feature>
<dbReference type="KEGG" id="plim:PHILAsVB114_02020"/>
<name>A0A249LES6_9ACTN</name>
<feature type="transmembrane region" description="Helical" evidence="1">
    <location>
        <begin position="255"/>
        <end position="281"/>
    </location>
</feature>
<evidence type="ECO:0000313" key="2">
    <source>
        <dbReference type="EMBL" id="ASY27449.1"/>
    </source>
</evidence>
<feature type="transmembrane region" description="Helical" evidence="1">
    <location>
        <begin position="132"/>
        <end position="150"/>
    </location>
</feature>
<sequence>MKVQFNTKFLAALGTALWTWHLFAPNSLGGNLNYFTQDFKFSYLLDGLIWDATIFILLGLIISMTIPNQRILWLELGLITSYFGKLVVFFIQDLSIQTWVLFGGFLCYLAHFVLSTDIKLFFRKGNELVDRIISYVALIPLALLIISWALPFTKTTYQTNGQMTFKGTGTDTFIETCCTAFETGWQNNVIAIFRFVSILFFLLLIILGFNISKTVFIPALYFSTYSVAIWISGWGQQPAEPFSEWTQELIDKYLLTIKVTGMLGGFLYTFALIALFVIFLFPSVISDRKKISD</sequence>
<proteinExistence type="predicted"/>